<dbReference type="GO" id="GO:0015740">
    <property type="term" value="P:C4-dicarboxylate transport"/>
    <property type="evidence" value="ECO:0007669"/>
    <property type="project" value="TreeGrafter"/>
</dbReference>
<dbReference type="EMBL" id="QKZQ01000024">
    <property type="protein sequence ID" value="PZX36981.1"/>
    <property type="molecule type" value="Genomic_DNA"/>
</dbReference>
<accession>A0A2W7PL37</accession>
<dbReference type="STRING" id="121821.GCA_001870675_01348"/>
<comment type="similarity">
    <text evidence="8 9">Belongs to the TRAP transporter small permease family.</text>
</comment>
<feature type="transmembrane region" description="Helical" evidence="9">
    <location>
        <begin position="20"/>
        <end position="42"/>
    </location>
</feature>
<name>A0A2W7PL37_9RHOB</name>
<dbReference type="OrthoDB" id="4964541at2"/>
<evidence type="ECO:0000256" key="6">
    <source>
        <dbReference type="ARBA" id="ARBA00022989"/>
    </source>
</evidence>
<feature type="domain" description="Tripartite ATP-independent periplasmic transporters DctQ component" evidence="10">
    <location>
        <begin position="30"/>
        <end position="155"/>
    </location>
</feature>
<sequence>MKFIARLLHRIARLVETITAAPLIAAGAVMVGVVLAATFSRYVLNDPIAWSEELARYLMIWIGLVGASVTLRHGEHIRITAISMLLPKPVRVVTDLLVAVAIGWFLWVMTLEGWAAAERGSRQMSPALGVSMMWPLLAVPVAGALMLVQHVIQTLLMLLGAQNQPEHESPMGGGPV</sequence>
<dbReference type="GO" id="GO:0005886">
    <property type="term" value="C:plasma membrane"/>
    <property type="evidence" value="ECO:0007669"/>
    <property type="project" value="UniProtKB-SubCell"/>
</dbReference>
<dbReference type="PANTHER" id="PTHR35011">
    <property type="entry name" value="2,3-DIKETO-L-GULONATE TRAP TRANSPORTER SMALL PERMEASE PROTEIN YIAM"/>
    <property type="match status" value="1"/>
</dbReference>
<organism evidence="11 12">
    <name type="scientific">Roseinatronobacter thiooxidans</name>
    <dbReference type="NCBI Taxonomy" id="121821"/>
    <lineage>
        <taxon>Bacteria</taxon>
        <taxon>Pseudomonadati</taxon>
        <taxon>Pseudomonadota</taxon>
        <taxon>Alphaproteobacteria</taxon>
        <taxon>Rhodobacterales</taxon>
        <taxon>Paracoccaceae</taxon>
        <taxon>Roseinatronobacter</taxon>
    </lineage>
</organism>
<dbReference type="GO" id="GO:0022857">
    <property type="term" value="F:transmembrane transporter activity"/>
    <property type="evidence" value="ECO:0007669"/>
    <property type="project" value="UniProtKB-UniRule"/>
</dbReference>
<feature type="transmembrane region" description="Helical" evidence="9">
    <location>
        <begin position="137"/>
        <end position="161"/>
    </location>
</feature>
<dbReference type="InterPro" id="IPR007387">
    <property type="entry name" value="TRAP_DctQ"/>
</dbReference>
<keyword evidence="5 9" id="KW-0812">Transmembrane</keyword>
<evidence type="ECO:0000259" key="10">
    <source>
        <dbReference type="Pfam" id="PF04290"/>
    </source>
</evidence>
<evidence type="ECO:0000256" key="5">
    <source>
        <dbReference type="ARBA" id="ARBA00022692"/>
    </source>
</evidence>
<gene>
    <name evidence="11" type="ORF">LY56_03276</name>
</gene>
<dbReference type="InterPro" id="IPR055348">
    <property type="entry name" value="DctQ"/>
</dbReference>
<comment type="caution">
    <text evidence="11">The sequence shown here is derived from an EMBL/GenBank/DDBJ whole genome shotgun (WGS) entry which is preliminary data.</text>
</comment>
<feature type="transmembrane region" description="Helical" evidence="9">
    <location>
        <begin position="54"/>
        <end position="71"/>
    </location>
</feature>
<evidence type="ECO:0000256" key="9">
    <source>
        <dbReference type="RuleBase" id="RU369079"/>
    </source>
</evidence>
<keyword evidence="2 9" id="KW-0813">Transport</keyword>
<dbReference type="PANTHER" id="PTHR35011:SF2">
    <property type="entry name" value="2,3-DIKETO-L-GULONATE TRAP TRANSPORTER SMALL PERMEASE PROTEIN YIAM"/>
    <property type="match status" value="1"/>
</dbReference>
<evidence type="ECO:0000256" key="2">
    <source>
        <dbReference type="ARBA" id="ARBA00022448"/>
    </source>
</evidence>
<proteinExistence type="inferred from homology"/>
<comment type="function">
    <text evidence="9">Part of the tripartite ATP-independent periplasmic (TRAP) transport system.</text>
</comment>
<protein>
    <recommendedName>
        <fullName evidence="9">TRAP transporter small permease protein</fullName>
    </recommendedName>
</protein>
<evidence type="ECO:0000256" key="8">
    <source>
        <dbReference type="ARBA" id="ARBA00038436"/>
    </source>
</evidence>
<keyword evidence="4 9" id="KW-0997">Cell inner membrane</keyword>
<evidence type="ECO:0000256" key="4">
    <source>
        <dbReference type="ARBA" id="ARBA00022519"/>
    </source>
</evidence>
<evidence type="ECO:0000313" key="11">
    <source>
        <dbReference type="EMBL" id="PZX36981.1"/>
    </source>
</evidence>
<dbReference type="Pfam" id="PF04290">
    <property type="entry name" value="DctQ"/>
    <property type="match status" value="1"/>
</dbReference>
<evidence type="ECO:0000313" key="12">
    <source>
        <dbReference type="Proteomes" id="UP000249364"/>
    </source>
</evidence>
<keyword evidence="6 9" id="KW-1133">Transmembrane helix</keyword>
<feature type="transmembrane region" description="Helical" evidence="9">
    <location>
        <begin position="92"/>
        <end position="117"/>
    </location>
</feature>
<keyword evidence="7 9" id="KW-0472">Membrane</keyword>
<evidence type="ECO:0000256" key="3">
    <source>
        <dbReference type="ARBA" id="ARBA00022475"/>
    </source>
</evidence>
<comment type="subcellular location">
    <subcellularLocation>
        <location evidence="1 9">Cell inner membrane</location>
        <topology evidence="1 9">Multi-pass membrane protein</topology>
    </subcellularLocation>
</comment>
<reference evidence="11 12" key="1">
    <citation type="submission" date="2018-06" db="EMBL/GenBank/DDBJ databases">
        <title>Genomic Encyclopedia of Archaeal and Bacterial Type Strains, Phase II (KMG-II): from individual species to whole genera.</title>
        <authorList>
            <person name="Goeker M."/>
        </authorList>
    </citation>
    <scope>NUCLEOTIDE SEQUENCE [LARGE SCALE GENOMIC DNA]</scope>
    <source>
        <strain evidence="11 12">DSM 13087</strain>
    </source>
</reference>
<dbReference type="RefSeq" id="WP_111361427.1">
    <property type="nucleotide sequence ID" value="NZ_MEHT01000024.1"/>
</dbReference>
<comment type="subunit">
    <text evidence="9">The complex comprises the extracytoplasmic solute receptor protein and the two transmembrane proteins.</text>
</comment>
<evidence type="ECO:0000256" key="1">
    <source>
        <dbReference type="ARBA" id="ARBA00004429"/>
    </source>
</evidence>
<evidence type="ECO:0000256" key="7">
    <source>
        <dbReference type="ARBA" id="ARBA00023136"/>
    </source>
</evidence>
<dbReference type="AlphaFoldDB" id="A0A2W7PL37"/>
<dbReference type="Proteomes" id="UP000249364">
    <property type="component" value="Unassembled WGS sequence"/>
</dbReference>
<keyword evidence="3" id="KW-1003">Cell membrane</keyword>
<keyword evidence="12" id="KW-1185">Reference proteome</keyword>